<organism evidence="2">
    <name type="scientific">marine sediment metagenome</name>
    <dbReference type="NCBI Taxonomy" id="412755"/>
    <lineage>
        <taxon>unclassified sequences</taxon>
        <taxon>metagenomes</taxon>
        <taxon>ecological metagenomes</taxon>
    </lineage>
</organism>
<evidence type="ECO:0000256" key="1">
    <source>
        <dbReference type="ARBA" id="ARBA00023125"/>
    </source>
</evidence>
<dbReference type="NCBIfam" id="TIGR01766">
    <property type="entry name" value="IS200/IS605 family accessory protein TnpB-like domain"/>
    <property type="match status" value="1"/>
</dbReference>
<name>X0ZKA6_9ZZZZ</name>
<reference evidence="2" key="1">
    <citation type="journal article" date="2014" name="Front. Microbiol.">
        <title>High frequency of phylogenetically diverse reductive dehalogenase-homologous genes in deep subseafloor sedimentary metagenomes.</title>
        <authorList>
            <person name="Kawai M."/>
            <person name="Futagami T."/>
            <person name="Toyoda A."/>
            <person name="Takaki Y."/>
            <person name="Nishi S."/>
            <person name="Hori S."/>
            <person name="Arai W."/>
            <person name="Tsubouchi T."/>
            <person name="Morono Y."/>
            <person name="Uchiyama I."/>
            <person name="Ito T."/>
            <person name="Fujiyama A."/>
            <person name="Inagaki F."/>
            <person name="Takami H."/>
        </authorList>
    </citation>
    <scope>NUCLEOTIDE SEQUENCE</scope>
    <source>
        <strain evidence="2">Expedition CK06-06</strain>
    </source>
</reference>
<dbReference type="GO" id="GO:0003677">
    <property type="term" value="F:DNA binding"/>
    <property type="evidence" value="ECO:0007669"/>
    <property type="project" value="UniProtKB-KW"/>
</dbReference>
<accession>X0ZKA6</accession>
<dbReference type="AlphaFoldDB" id="X0ZKA6"/>
<comment type="caution">
    <text evidence="2">The sequence shown here is derived from an EMBL/GenBank/DDBJ whole genome shotgun (WGS) entry which is preliminary data.</text>
</comment>
<protein>
    <submittedName>
        <fullName evidence="2">Uncharacterized protein</fullName>
    </submittedName>
</protein>
<gene>
    <name evidence="2" type="ORF">S01H4_08495</name>
</gene>
<proteinExistence type="predicted"/>
<feature type="non-terminal residue" evidence="2">
    <location>
        <position position="1"/>
    </location>
</feature>
<evidence type="ECO:0000313" key="2">
    <source>
        <dbReference type="EMBL" id="GAG70080.1"/>
    </source>
</evidence>
<dbReference type="InterPro" id="IPR010095">
    <property type="entry name" value="Cas12f1-like_TNB"/>
</dbReference>
<keyword evidence="1" id="KW-0238">DNA-binding</keyword>
<dbReference type="EMBL" id="BART01002921">
    <property type="protein sequence ID" value="GAG70080.1"/>
    <property type="molecule type" value="Genomic_DNA"/>
</dbReference>
<sequence>IPAKFEEELFSLFGSDNPYNVRLLWKDKQHFRVVIDFEIEAPQQIIDFSNGVIGIDINPDRVAISNVSYDGNLIKSFTTKNNRMFFASTNKRNYEIGCTIKEIINYAINSHKGIVFENLKFKKEFENQGRRFNRTKSNFVWKKLVILLERKCIENGIQYKKVNPAFTSVIGKFKYQKMYNLSIHESASYVIGRQGLGFNEKLSLYKYPSKYVKELVLTLLEIKQNKFTAGLYGES</sequence>